<name>A0ABD3H8A4_9MARC</name>
<comment type="caution">
    <text evidence="2">The sequence shown here is derived from an EMBL/GenBank/DDBJ whole genome shotgun (WGS) entry which is preliminary data.</text>
</comment>
<proteinExistence type="predicted"/>
<evidence type="ECO:0000313" key="2">
    <source>
        <dbReference type="EMBL" id="KAL3686797.1"/>
    </source>
</evidence>
<protein>
    <recommendedName>
        <fullName evidence="4">Mitochondrial mRNA-processing protein COX24 C-terminal domain-containing protein</fullName>
    </recommendedName>
</protein>
<evidence type="ECO:0000256" key="1">
    <source>
        <dbReference type="SAM" id="MobiDB-lite"/>
    </source>
</evidence>
<organism evidence="2 3">
    <name type="scientific">Riccia sorocarpa</name>
    <dbReference type="NCBI Taxonomy" id="122646"/>
    <lineage>
        <taxon>Eukaryota</taxon>
        <taxon>Viridiplantae</taxon>
        <taxon>Streptophyta</taxon>
        <taxon>Embryophyta</taxon>
        <taxon>Marchantiophyta</taxon>
        <taxon>Marchantiopsida</taxon>
        <taxon>Marchantiidae</taxon>
        <taxon>Marchantiales</taxon>
        <taxon>Ricciaceae</taxon>
        <taxon>Riccia</taxon>
    </lineage>
</organism>
<dbReference type="Proteomes" id="UP001633002">
    <property type="component" value="Unassembled WGS sequence"/>
</dbReference>
<gene>
    <name evidence="2" type="ORF">R1sor_013106</name>
</gene>
<feature type="region of interest" description="Disordered" evidence="1">
    <location>
        <begin position="219"/>
        <end position="238"/>
    </location>
</feature>
<evidence type="ECO:0000313" key="3">
    <source>
        <dbReference type="Proteomes" id="UP001633002"/>
    </source>
</evidence>
<dbReference type="EMBL" id="JBJQOH010000004">
    <property type="protein sequence ID" value="KAL3686797.1"/>
    <property type="molecule type" value="Genomic_DNA"/>
</dbReference>
<keyword evidence="3" id="KW-1185">Reference proteome</keyword>
<reference evidence="2 3" key="1">
    <citation type="submission" date="2024-09" db="EMBL/GenBank/DDBJ databases">
        <title>Chromosome-scale assembly of Riccia sorocarpa.</title>
        <authorList>
            <person name="Paukszto L."/>
        </authorList>
    </citation>
    <scope>NUCLEOTIDE SEQUENCE [LARGE SCALE GENOMIC DNA]</scope>
    <source>
        <strain evidence="2">LP-2024</strain>
        <tissue evidence="2">Aerial parts of the thallus</tissue>
    </source>
</reference>
<evidence type="ECO:0008006" key="4">
    <source>
        <dbReference type="Google" id="ProtNLM"/>
    </source>
</evidence>
<sequence length="238" mass="26348">MAAPARSLALRALRCVRWQLNYGGRLNPQGLVAPAFSARIEDFGDSQRRDFTNRSEVATTAETLPTDSANSYLDALITPIKNANLGHVPTGLDSLPAMNTFLRKQTLPAIGKKSGLQEIDEFILTSSQRDLREQLALVKRSGPYLLRLAPDLGETSALSTVMVDGSLETCIVDRTELGLQTRKEETRWASILGGGEETVRLSLLQEGNISFECSSVKRKRKKKMNKHKQPLGKTLKRR</sequence>
<dbReference type="AlphaFoldDB" id="A0ABD3H8A4"/>
<accession>A0ABD3H8A4</accession>